<organism evidence="2 3">
    <name type="scientific">Jimgerdemannia flammicorona</name>
    <dbReference type="NCBI Taxonomy" id="994334"/>
    <lineage>
        <taxon>Eukaryota</taxon>
        <taxon>Fungi</taxon>
        <taxon>Fungi incertae sedis</taxon>
        <taxon>Mucoromycota</taxon>
        <taxon>Mucoromycotina</taxon>
        <taxon>Endogonomycetes</taxon>
        <taxon>Endogonales</taxon>
        <taxon>Endogonaceae</taxon>
        <taxon>Jimgerdemannia</taxon>
    </lineage>
</organism>
<dbReference type="AlphaFoldDB" id="A0A433QZS9"/>
<dbReference type="InterPro" id="IPR011032">
    <property type="entry name" value="GroES-like_sf"/>
</dbReference>
<name>A0A433QZS9_9FUNG</name>
<evidence type="ECO:0000259" key="1">
    <source>
        <dbReference type="Pfam" id="PF16884"/>
    </source>
</evidence>
<dbReference type="Gene3D" id="3.90.180.10">
    <property type="entry name" value="Medium-chain alcohol dehydrogenases, catalytic domain"/>
    <property type="match status" value="1"/>
</dbReference>
<evidence type="ECO:0000313" key="2">
    <source>
        <dbReference type="EMBL" id="RUS35299.1"/>
    </source>
</evidence>
<dbReference type="EMBL" id="RBNJ01000145">
    <property type="protein sequence ID" value="RUS35299.1"/>
    <property type="molecule type" value="Genomic_DNA"/>
</dbReference>
<comment type="caution">
    <text evidence="2">The sequence shown here is derived from an EMBL/GenBank/DDBJ whole genome shotgun (WGS) entry which is preliminary data.</text>
</comment>
<gene>
    <name evidence="2" type="ORF">BC938DRAFT_472858</name>
</gene>
<protein>
    <recommendedName>
        <fullName evidence="1">Oxidoreductase N-terminal domain-containing protein</fullName>
    </recommendedName>
</protein>
<evidence type="ECO:0000313" key="3">
    <source>
        <dbReference type="Proteomes" id="UP000274822"/>
    </source>
</evidence>
<dbReference type="Pfam" id="PF16884">
    <property type="entry name" value="ADH_N_2"/>
    <property type="match status" value="1"/>
</dbReference>
<dbReference type="SUPFAM" id="SSF50129">
    <property type="entry name" value="GroES-like"/>
    <property type="match status" value="1"/>
</dbReference>
<keyword evidence="3" id="KW-1185">Reference proteome</keyword>
<reference evidence="2 3" key="1">
    <citation type="journal article" date="2018" name="New Phytol.">
        <title>Phylogenomics of Endogonaceae and evolution of mycorrhizas within Mucoromycota.</title>
        <authorList>
            <person name="Chang Y."/>
            <person name="Desiro A."/>
            <person name="Na H."/>
            <person name="Sandor L."/>
            <person name="Lipzen A."/>
            <person name="Clum A."/>
            <person name="Barry K."/>
            <person name="Grigoriev I.V."/>
            <person name="Martin F.M."/>
            <person name="Stajich J.E."/>
            <person name="Smith M.E."/>
            <person name="Bonito G."/>
            <person name="Spatafora J.W."/>
        </authorList>
    </citation>
    <scope>NUCLEOTIDE SEQUENCE [LARGE SCALE GENOMIC DNA]</scope>
    <source>
        <strain evidence="2 3">AD002</strain>
    </source>
</reference>
<dbReference type="InterPro" id="IPR041694">
    <property type="entry name" value="ADH_N_2"/>
</dbReference>
<sequence>MSATTNTQVLFRKVPTTFPVNGEHVEVVKTPFSLEAIELADGDFVLKNLVLSVDPPSKSYTAAFPIDSALTGNGVSVVLKSKNDKFPVGNLVTA</sequence>
<dbReference type="Proteomes" id="UP000274822">
    <property type="component" value="Unassembled WGS sequence"/>
</dbReference>
<accession>A0A433QZS9</accession>
<proteinExistence type="predicted"/>
<feature type="domain" description="Oxidoreductase N-terminal" evidence="1">
    <location>
        <begin position="11"/>
        <end position="93"/>
    </location>
</feature>